<name>A0AAN5CSK9_9BILA</name>
<reference evidence="3" key="1">
    <citation type="submission" date="2022-10" db="EMBL/GenBank/DDBJ databases">
        <title>Genome assembly of Pristionchus species.</title>
        <authorList>
            <person name="Yoshida K."/>
            <person name="Sommer R.J."/>
        </authorList>
    </citation>
    <scope>NUCLEOTIDE SEQUENCE [LARGE SCALE GENOMIC DNA]</scope>
    <source>
        <strain evidence="3">RS5460</strain>
    </source>
</reference>
<evidence type="ECO:0000313" key="3">
    <source>
        <dbReference type="Proteomes" id="UP001328107"/>
    </source>
</evidence>
<keyword evidence="3" id="KW-1185">Reference proteome</keyword>
<dbReference type="InterPro" id="IPR027417">
    <property type="entry name" value="P-loop_NTPase"/>
</dbReference>
<feature type="compositionally biased region" description="Polar residues" evidence="1">
    <location>
        <begin position="420"/>
        <end position="431"/>
    </location>
</feature>
<organism evidence="2 3">
    <name type="scientific">Pristionchus mayeri</name>
    <dbReference type="NCBI Taxonomy" id="1317129"/>
    <lineage>
        <taxon>Eukaryota</taxon>
        <taxon>Metazoa</taxon>
        <taxon>Ecdysozoa</taxon>
        <taxon>Nematoda</taxon>
        <taxon>Chromadorea</taxon>
        <taxon>Rhabditida</taxon>
        <taxon>Rhabditina</taxon>
        <taxon>Diplogasteromorpha</taxon>
        <taxon>Diplogasteroidea</taxon>
        <taxon>Neodiplogasteridae</taxon>
        <taxon>Pristionchus</taxon>
    </lineage>
</organism>
<comment type="caution">
    <text evidence="2">The sequence shown here is derived from an EMBL/GenBank/DDBJ whole genome shotgun (WGS) entry which is preliminary data.</text>
</comment>
<gene>
    <name evidence="2" type="ORF">PMAYCL1PPCAC_20014</name>
</gene>
<feature type="non-terminal residue" evidence="2">
    <location>
        <position position="1"/>
    </location>
</feature>
<dbReference type="Proteomes" id="UP001328107">
    <property type="component" value="Unassembled WGS sequence"/>
</dbReference>
<proteinExistence type="predicted"/>
<dbReference type="AlphaFoldDB" id="A0AAN5CSK9"/>
<evidence type="ECO:0000256" key="1">
    <source>
        <dbReference type="SAM" id="MobiDB-lite"/>
    </source>
</evidence>
<evidence type="ECO:0008006" key="4">
    <source>
        <dbReference type="Google" id="ProtNLM"/>
    </source>
</evidence>
<dbReference type="Gene3D" id="3.40.50.300">
    <property type="entry name" value="P-loop containing nucleotide triphosphate hydrolases"/>
    <property type="match status" value="1"/>
</dbReference>
<feature type="region of interest" description="Disordered" evidence="1">
    <location>
        <begin position="417"/>
        <end position="438"/>
    </location>
</feature>
<dbReference type="EMBL" id="BTRK01000004">
    <property type="protein sequence ID" value="GMR49819.1"/>
    <property type="molecule type" value="Genomic_DNA"/>
</dbReference>
<accession>A0AAN5CSK9</accession>
<sequence length="438" mass="49353">APMRAIRVTHKSDAAVEEFSQPKALPYTIGAGIPTRPNTQKLVIFIFGGPQSSKGFATHELITQYGFHSINVEEIVLGYLPSRFKNPSPEEELKTANEIQDYLKKDTGALSLDWIFSVIMGKIAGSMHQRFVLDIIPALSSMLRADSYSSEDESKRVLQDFERTYPVFCALDFTVSLRPMTTDKKENEKPPAEKQNLSSEMKTFLKGIDEADKGRLEKRMDTYNKCAAPFISYFSKTKRVVKVDVSSQPSAEPLTATIIDVMHELRFTRALPYSRVILFVTDFSAFERIDLAYYNMKRLRMSDILSSRSDNENLASQVRGLKAYIDRVSIPKENYAIVADVLHQEPVKGKKRTSFVEQRRCFIDEYLVLSRNAPKPTVRQRLKMSAIATAPDETLLFVDPFPAALAAKVGLLWSERPTSRDTITPSPTDKNGANGDIL</sequence>
<evidence type="ECO:0000313" key="2">
    <source>
        <dbReference type="EMBL" id="GMR49819.1"/>
    </source>
</evidence>
<protein>
    <recommendedName>
        <fullName evidence="4">Adenylate kinase</fullName>
    </recommendedName>
</protein>